<keyword evidence="4 5" id="KW-0717">Septation</keyword>
<comment type="subcellular location">
    <subcellularLocation>
        <location evidence="5">Cytoplasm</location>
    </subcellularLocation>
    <text evidence="5">Assembles at midcell at the inner surface of the cytoplasmic membrane.</text>
</comment>
<reference evidence="9" key="1">
    <citation type="submission" date="2020-10" db="EMBL/GenBank/DDBJ databases">
        <authorList>
            <person name="Gilroy R."/>
        </authorList>
    </citation>
    <scope>NUCLEOTIDE SEQUENCE</scope>
    <source>
        <strain evidence="9">4920</strain>
    </source>
</reference>
<dbReference type="FunFam" id="3.40.50.1440:FF:000001">
    <property type="entry name" value="Cell division protein FtsZ"/>
    <property type="match status" value="1"/>
</dbReference>
<evidence type="ECO:0000256" key="3">
    <source>
        <dbReference type="ARBA" id="ARBA00023134"/>
    </source>
</evidence>
<dbReference type="Proteomes" id="UP000886743">
    <property type="component" value="Unassembled WGS sequence"/>
</dbReference>
<dbReference type="InterPro" id="IPR037103">
    <property type="entry name" value="Tubulin/FtsZ-like_C"/>
</dbReference>
<dbReference type="InterPro" id="IPR000158">
    <property type="entry name" value="Cell_div_FtsZ"/>
</dbReference>
<sequence>METGNVAKIKVVGVGGGGNNAVNRMIDVGVKCVDFIAVNTDAQVLKDSKADTKIQIGEKLTRGLGAGANPEIGEKAAQESRDEIEAMLKGADMVFITAGMGGGTGTGAAAIIAGIAKELGILTVAIVTKPFSFEGRPRMAKAEAGIKNLRENVDAIMTIPNDNLLKIIDKNTGIVETFLMADDILRQGVQGISDMIVGSGYINADFADVKRTMANSGVAHMGVGVAKGDNKASEAVKAAIESPLLETSITGARNVLINITGGKDLTMFDANQVMQFANELVDTDAEIIFGVVIDENLDDEMRVTVVATGFDSVTPSAEVFKKIKDTEEKEPAFNPSVNIELDNVDIPTFLKNRNV</sequence>
<feature type="domain" description="Tubulin/FtsZ 2-layer sandwich" evidence="8">
    <location>
        <begin position="202"/>
        <end position="319"/>
    </location>
</feature>
<proteinExistence type="inferred from homology"/>
<dbReference type="InterPro" id="IPR024757">
    <property type="entry name" value="FtsZ_C"/>
</dbReference>
<reference evidence="9" key="2">
    <citation type="journal article" date="2021" name="PeerJ">
        <title>Extensive microbial diversity within the chicken gut microbiome revealed by metagenomics and culture.</title>
        <authorList>
            <person name="Gilroy R."/>
            <person name="Ravi A."/>
            <person name="Getino M."/>
            <person name="Pursley I."/>
            <person name="Horton D.L."/>
            <person name="Alikhan N.F."/>
            <person name="Baker D."/>
            <person name="Gharbi K."/>
            <person name="Hall N."/>
            <person name="Watson M."/>
            <person name="Adriaenssens E.M."/>
            <person name="Foster-Nyarko E."/>
            <person name="Jarju S."/>
            <person name="Secka A."/>
            <person name="Antonio M."/>
            <person name="Oren A."/>
            <person name="Chaudhuri R.R."/>
            <person name="La Ragione R."/>
            <person name="Hildebrand F."/>
            <person name="Pallen M.J."/>
        </authorList>
    </citation>
    <scope>NUCLEOTIDE SEQUENCE</scope>
    <source>
        <strain evidence="9">4920</strain>
    </source>
</reference>
<feature type="binding site" evidence="5">
    <location>
        <begin position="103"/>
        <end position="105"/>
    </location>
    <ligand>
        <name>GTP</name>
        <dbReference type="ChEBI" id="CHEBI:37565"/>
    </ligand>
</feature>
<dbReference type="Gene3D" id="3.40.50.1440">
    <property type="entry name" value="Tubulin/FtsZ, GTPase domain"/>
    <property type="match status" value="1"/>
</dbReference>
<dbReference type="SMART" id="SM00865">
    <property type="entry name" value="Tubulin_C"/>
    <property type="match status" value="1"/>
</dbReference>
<dbReference type="GO" id="GO:0005525">
    <property type="term" value="F:GTP binding"/>
    <property type="evidence" value="ECO:0007669"/>
    <property type="project" value="UniProtKB-UniRule"/>
</dbReference>
<dbReference type="InterPro" id="IPR018316">
    <property type="entry name" value="Tubulin/FtsZ_2-layer-sand-dom"/>
</dbReference>
<evidence type="ECO:0000256" key="1">
    <source>
        <dbReference type="ARBA" id="ARBA00009690"/>
    </source>
</evidence>
<gene>
    <name evidence="5 9" type="primary">ftsZ</name>
    <name evidence="9" type="ORF">IAC74_05880</name>
</gene>
<dbReference type="GO" id="GO:0005737">
    <property type="term" value="C:cytoplasm"/>
    <property type="evidence" value="ECO:0007669"/>
    <property type="project" value="UniProtKB-SubCell"/>
</dbReference>
<evidence type="ECO:0000256" key="6">
    <source>
        <dbReference type="NCBIfam" id="TIGR00065"/>
    </source>
</evidence>
<dbReference type="GO" id="GO:0003924">
    <property type="term" value="F:GTPase activity"/>
    <property type="evidence" value="ECO:0007669"/>
    <property type="project" value="UniProtKB-UniRule"/>
</dbReference>
<dbReference type="InterPro" id="IPR045061">
    <property type="entry name" value="FtsZ/CetZ"/>
</dbReference>
<feature type="binding site" evidence="5">
    <location>
        <position position="134"/>
    </location>
    <ligand>
        <name>GTP</name>
        <dbReference type="ChEBI" id="CHEBI:37565"/>
    </ligand>
</feature>
<dbReference type="InterPro" id="IPR020805">
    <property type="entry name" value="Cell_div_FtsZ_CS"/>
</dbReference>
<evidence type="ECO:0000256" key="5">
    <source>
        <dbReference type="HAMAP-Rule" id="MF_00909"/>
    </source>
</evidence>
<evidence type="ECO:0000256" key="4">
    <source>
        <dbReference type="ARBA" id="ARBA00023210"/>
    </source>
</evidence>
<dbReference type="SUPFAM" id="SSF52490">
    <property type="entry name" value="Tubulin nucleotide-binding domain-like"/>
    <property type="match status" value="1"/>
</dbReference>
<evidence type="ECO:0000256" key="2">
    <source>
        <dbReference type="ARBA" id="ARBA00022741"/>
    </source>
</evidence>
<protein>
    <recommendedName>
        <fullName evidence="5 6">Cell division protein FtsZ</fullName>
    </recommendedName>
</protein>
<dbReference type="GO" id="GO:0043093">
    <property type="term" value="P:FtsZ-dependent cytokinesis"/>
    <property type="evidence" value="ECO:0007669"/>
    <property type="project" value="UniProtKB-UniRule"/>
</dbReference>
<comment type="similarity">
    <text evidence="1 5">Belongs to the FtsZ family.</text>
</comment>
<dbReference type="InterPro" id="IPR003008">
    <property type="entry name" value="Tubulin_FtsZ_GTPase"/>
</dbReference>
<name>A0A9D1T0I6_9FIRM</name>
<feature type="domain" description="Tubulin/FtsZ GTPase" evidence="7">
    <location>
        <begin position="8"/>
        <end position="200"/>
    </location>
</feature>
<comment type="function">
    <text evidence="5">Essential cell division protein that forms a contractile ring structure (Z ring) at the future cell division site. The regulation of the ring assembly controls the timing and the location of cell division. One of the functions of the FtsZ ring is to recruit other cell division proteins to the septum to produce a new cell wall between the dividing cells. Binds GTP and shows GTPase activity.</text>
</comment>
<dbReference type="GO" id="GO:0000917">
    <property type="term" value="P:division septum assembly"/>
    <property type="evidence" value="ECO:0007669"/>
    <property type="project" value="UniProtKB-KW"/>
</dbReference>
<evidence type="ECO:0000313" key="9">
    <source>
        <dbReference type="EMBL" id="HIV03087.1"/>
    </source>
</evidence>
<dbReference type="CDD" id="cd02201">
    <property type="entry name" value="FtsZ_type1"/>
    <property type="match status" value="1"/>
</dbReference>
<dbReference type="PRINTS" id="PR00423">
    <property type="entry name" value="CELLDVISFTSZ"/>
</dbReference>
<dbReference type="Pfam" id="PF00091">
    <property type="entry name" value="Tubulin"/>
    <property type="match status" value="1"/>
</dbReference>
<dbReference type="EMBL" id="DVOF01000170">
    <property type="protein sequence ID" value="HIV03087.1"/>
    <property type="molecule type" value="Genomic_DNA"/>
</dbReference>
<evidence type="ECO:0000259" key="8">
    <source>
        <dbReference type="SMART" id="SM00865"/>
    </source>
</evidence>
<dbReference type="InterPro" id="IPR008280">
    <property type="entry name" value="Tub_FtsZ_C"/>
</dbReference>
<comment type="subunit">
    <text evidence="5">Homodimer. Polymerizes to form a dynamic ring structure in a strictly GTP-dependent manner. Interacts directly with several other division proteins.</text>
</comment>
<dbReference type="SUPFAM" id="SSF55307">
    <property type="entry name" value="Tubulin C-terminal domain-like"/>
    <property type="match status" value="1"/>
</dbReference>
<feature type="binding site" evidence="5">
    <location>
        <position position="138"/>
    </location>
    <ligand>
        <name>GTP</name>
        <dbReference type="ChEBI" id="CHEBI:37565"/>
    </ligand>
</feature>
<organism evidence="9 10">
    <name type="scientific">Candidatus Aphodoplasma excrementigallinarum</name>
    <dbReference type="NCBI Taxonomy" id="2840673"/>
    <lineage>
        <taxon>Bacteria</taxon>
        <taxon>Bacillati</taxon>
        <taxon>Bacillota</taxon>
        <taxon>Clostridia</taxon>
        <taxon>Eubacteriales</taxon>
        <taxon>Candidatus Aphodoplasma</taxon>
    </lineage>
</organism>
<dbReference type="AlphaFoldDB" id="A0A9D1T0I6"/>
<feature type="binding site" evidence="5">
    <location>
        <begin position="16"/>
        <end position="20"/>
    </location>
    <ligand>
        <name>GTP</name>
        <dbReference type="ChEBI" id="CHEBI:37565"/>
    </ligand>
</feature>
<dbReference type="GO" id="GO:0032153">
    <property type="term" value="C:cell division site"/>
    <property type="evidence" value="ECO:0007669"/>
    <property type="project" value="UniProtKB-UniRule"/>
</dbReference>
<dbReference type="HAMAP" id="MF_00909">
    <property type="entry name" value="FtsZ"/>
    <property type="match status" value="1"/>
</dbReference>
<comment type="caution">
    <text evidence="9">The sequence shown here is derived from an EMBL/GenBank/DDBJ whole genome shotgun (WGS) entry which is preliminary data.</text>
</comment>
<dbReference type="GO" id="GO:0051258">
    <property type="term" value="P:protein polymerization"/>
    <property type="evidence" value="ECO:0007669"/>
    <property type="project" value="UniProtKB-UniRule"/>
</dbReference>
<keyword evidence="5 9" id="KW-0132">Cell division</keyword>
<keyword evidence="3 5" id="KW-0342">GTP-binding</keyword>
<keyword evidence="5" id="KW-0131">Cell cycle</keyword>
<keyword evidence="5" id="KW-0963">Cytoplasm</keyword>
<evidence type="ECO:0000259" key="7">
    <source>
        <dbReference type="SMART" id="SM00864"/>
    </source>
</evidence>
<dbReference type="PROSITE" id="PS01134">
    <property type="entry name" value="FTSZ_1"/>
    <property type="match status" value="1"/>
</dbReference>
<dbReference type="SMART" id="SM00864">
    <property type="entry name" value="Tubulin"/>
    <property type="match status" value="1"/>
</dbReference>
<feature type="binding site" evidence="5">
    <location>
        <position position="182"/>
    </location>
    <ligand>
        <name>GTP</name>
        <dbReference type="ChEBI" id="CHEBI:37565"/>
    </ligand>
</feature>
<keyword evidence="2 5" id="KW-0547">Nucleotide-binding</keyword>
<accession>A0A9D1T0I6</accession>
<dbReference type="PANTHER" id="PTHR30314:SF3">
    <property type="entry name" value="MITOCHONDRIAL DIVISION PROTEIN FSZA"/>
    <property type="match status" value="1"/>
</dbReference>
<dbReference type="PANTHER" id="PTHR30314">
    <property type="entry name" value="CELL DIVISION PROTEIN FTSZ-RELATED"/>
    <property type="match status" value="1"/>
</dbReference>
<dbReference type="InterPro" id="IPR036525">
    <property type="entry name" value="Tubulin/FtsZ_GTPase_sf"/>
</dbReference>
<dbReference type="Pfam" id="PF12327">
    <property type="entry name" value="FtsZ_C"/>
    <property type="match status" value="1"/>
</dbReference>
<dbReference type="NCBIfam" id="TIGR00065">
    <property type="entry name" value="ftsZ"/>
    <property type="match status" value="1"/>
</dbReference>
<dbReference type="Gene3D" id="3.30.1330.20">
    <property type="entry name" value="Tubulin/FtsZ, C-terminal domain"/>
    <property type="match status" value="1"/>
</dbReference>
<evidence type="ECO:0000313" key="10">
    <source>
        <dbReference type="Proteomes" id="UP000886743"/>
    </source>
</evidence>